<name>A0A409VQZ5_9AGAR</name>
<accession>A0A409VQZ5</accession>
<feature type="compositionally biased region" description="Basic and acidic residues" evidence="1">
    <location>
        <begin position="145"/>
        <end position="155"/>
    </location>
</feature>
<keyword evidence="2" id="KW-0812">Transmembrane</keyword>
<dbReference type="InParanoid" id="A0A409VQZ5"/>
<evidence type="ECO:0000256" key="1">
    <source>
        <dbReference type="SAM" id="MobiDB-lite"/>
    </source>
</evidence>
<evidence type="ECO:0000313" key="4">
    <source>
        <dbReference type="Proteomes" id="UP000284842"/>
    </source>
</evidence>
<reference evidence="3 4" key="1">
    <citation type="journal article" date="2018" name="Evol. Lett.">
        <title>Horizontal gene cluster transfer increased hallucinogenic mushroom diversity.</title>
        <authorList>
            <person name="Reynolds H.T."/>
            <person name="Vijayakumar V."/>
            <person name="Gluck-Thaler E."/>
            <person name="Korotkin H.B."/>
            <person name="Matheny P.B."/>
            <person name="Slot J.C."/>
        </authorList>
    </citation>
    <scope>NUCLEOTIDE SEQUENCE [LARGE SCALE GENOMIC DNA]</scope>
    <source>
        <strain evidence="3 4">2629</strain>
    </source>
</reference>
<sequence length="268" mass="29479">MILTKLDSATGLLAPSTTDSSKALETTALALDSHMPEIAMVAIKIYAFGGLAFMVGVVLTAVSYWIWTVLIRREYADSPPSLELHPERMRAREKARVLRLNMRKEKKKHIGHEQEGTQETFTPPPVRYYTTRTRNRGTSLPVKPALRDSIQDKPKPLSPGDSQSNNRGCGKRVSWASTLTLNDSKDIEKNLNDAPTPLNSLSLASGTLIAPVPRAQTYVPRLSTSIEMRSRRGQEMIDLGGPSVRAVQPTGKGELPRRFTSSGLNGDT</sequence>
<feature type="compositionally biased region" description="Polar residues" evidence="1">
    <location>
        <begin position="259"/>
        <end position="268"/>
    </location>
</feature>
<feature type="transmembrane region" description="Helical" evidence="2">
    <location>
        <begin position="45"/>
        <end position="67"/>
    </location>
</feature>
<dbReference type="OrthoDB" id="3001992at2759"/>
<gene>
    <name evidence="3" type="ORF">CVT24_005390</name>
</gene>
<protein>
    <submittedName>
        <fullName evidence="3">Uncharacterized protein</fullName>
    </submittedName>
</protein>
<evidence type="ECO:0000313" key="3">
    <source>
        <dbReference type="EMBL" id="PPQ68659.1"/>
    </source>
</evidence>
<dbReference type="Proteomes" id="UP000284842">
    <property type="component" value="Unassembled WGS sequence"/>
</dbReference>
<dbReference type="EMBL" id="NHTK01006003">
    <property type="protein sequence ID" value="PPQ68659.1"/>
    <property type="molecule type" value="Genomic_DNA"/>
</dbReference>
<keyword evidence="2" id="KW-0472">Membrane</keyword>
<evidence type="ECO:0000256" key="2">
    <source>
        <dbReference type="SAM" id="Phobius"/>
    </source>
</evidence>
<comment type="caution">
    <text evidence="3">The sequence shown here is derived from an EMBL/GenBank/DDBJ whole genome shotgun (WGS) entry which is preliminary data.</text>
</comment>
<keyword evidence="2" id="KW-1133">Transmembrane helix</keyword>
<proteinExistence type="predicted"/>
<organism evidence="3 4">
    <name type="scientific">Panaeolus cyanescens</name>
    <dbReference type="NCBI Taxonomy" id="181874"/>
    <lineage>
        <taxon>Eukaryota</taxon>
        <taxon>Fungi</taxon>
        <taxon>Dikarya</taxon>
        <taxon>Basidiomycota</taxon>
        <taxon>Agaricomycotina</taxon>
        <taxon>Agaricomycetes</taxon>
        <taxon>Agaricomycetidae</taxon>
        <taxon>Agaricales</taxon>
        <taxon>Agaricineae</taxon>
        <taxon>Galeropsidaceae</taxon>
        <taxon>Panaeolus</taxon>
    </lineage>
</organism>
<feature type="compositionally biased region" description="Low complexity" evidence="1">
    <location>
        <begin position="127"/>
        <end position="138"/>
    </location>
</feature>
<dbReference type="AlphaFoldDB" id="A0A409VQZ5"/>
<feature type="region of interest" description="Disordered" evidence="1">
    <location>
        <begin position="240"/>
        <end position="268"/>
    </location>
</feature>
<feature type="region of interest" description="Disordered" evidence="1">
    <location>
        <begin position="105"/>
        <end position="170"/>
    </location>
</feature>
<keyword evidence="4" id="KW-1185">Reference proteome</keyword>